<evidence type="ECO:0000313" key="1">
    <source>
        <dbReference type="EMBL" id="KAJ7409912.1"/>
    </source>
</evidence>
<organism evidence="1 2">
    <name type="scientific">Willisornis vidua</name>
    <name type="common">Xingu scale-backed antbird</name>
    <dbReference type="NCBI Taxonomy" id="1566151"/>
    <lineage>
        <taxon>Eukaryota</taxon>
        <taxon>Metazoa</taxon>
        <taxon>Chordata</taxon>
        <taxon>Craniata</taxon>
        <taxon>Vertebrata</taxon>
        <taxon>Euteleostomi</taxon>
        <taxon>Archelosauria</taxon>
        <taxon>Archosauria</taxon>
        <taxon>Dinosauria</taxon>
        <taxon>Saurischia</taxon>
        <taxon>Theropoda</taxon>
        <taxon>Coelurosauria</taxon>
        <taxon>Aves</taxon>
        <taxon>Neognathae</taxon>
        <taxon>Neoaves</taxon>
        <taxon>Telluraves</taxon>
        <taxon>Australaves</taxon>
        <taxon>Passeriformes</taxon>
        <taxon>Thamnophilidae</taxon>
        <taxon>Willisornis</taxon>
    </lineage>
</organism>
<dbReference type="PANTHER" id="PTHR33332">
    <property type="entry name" value="REVERSE TRANSCRIPTASE DOMAIN-CONTAINING PROTEIN"/>
    <property type="match status" value="1"/>
</dbReference>
<evidence type="ECO:0008006" key="3">
    <source>
        <dbReference type="Google" id="ProtNLM"/>
    </source>
</evidence>
<protein>
    <recommendedName>
        <fullName evidence="3">Reverse transcriptase domain-containing protein</fullName>
    </recommendedName>
</protein>
<gene>
    <name evidence="1" type="ORF">WISP_111561</name>
</gene>
<sequence length="267" mass="29595">MSKWRSMMSDVLQGSVLGLVLFNIFVSDMGSGIECSLNKFVNDTKMSESQGTDDSAVLSIMVTVSACPLWNSHAKGSILGPVLFNIFRNDLDTGLGGILSKFADDTKLEGAVDSLKVRDTLQRDLDKSEDWAITNHMKFNKGTLIAKTIRRFLKADGKGENQADNPGLQEGRLWLFQRYAWKSPIRDISNNFNNRIITIPQSGLILGVVLTNVREISTDTVLKLVQFPLDGILSFRYVNCTTQFGVICKFAESALNPTAHVINENIK</sequence>
<keyword evidence="2" id="KW-1185">Reference proteome</keyword>
<accession>A0ABQ9CVG3</accession>
<name>A0ABQ9CVG3_9PASS</name>
<reference evidence="1" key="1">
    <citation type="submission" date="2019-10" db="EMBL/GenBank/DDBJ databases">
        <authorList>
            <person name="Soares A.E.R."/>
            <person name="Aleixo A."/>
            <person name="Schneider P."/>
            <person name="Miyaki C.Y."/>
            <person name="Schneider M.P."/>
            <person name="Mello C."/>
            <person name="Vasconcelos A.T.R."/>
        </authorList>
    </citation>
    <scope>NUCLEOTIDE SEQUENCE</scope>
    <source>
        <tissue evidence="1">Muscle</tissue>
    </source>
</reference>
<evidence type="ECO:0000313" key="2">
    <source>
        <dbReference type="Proteomes" id="UP001145742"/>
    </source>
</evidence>
<comment type="caution">
    <text evidence="1">The sequence shown here is derived from an EMBL/GenBank/DDBJ whole genome shotgun (WGS) entry which is preliminary data.</text>
</comment>
<dbReference type="EMBL" id="WHWB01034445">
    <property type="protein sequence ID" value="KAJ7409912.1"/>
    <property type="molecule type" value="Genomic_DNA"/>
</dbReference>
<dbReference type="Proteomes" id="UP001145742">
    <property type="component" value="Unassembled WGS sequence"/>
</dbReference>
<proteinExistence type="predicted"/>